<accession>A0ABV0RDG8</accession>
<comment type="caution">
    <text evidence="1">The sequence shown here is derived from an EMBL/GenBank/DDBJ whole genome shotgun (WGS) entry which is preliminary data.</text>
</comment>
<evidence type="ECO:0000313" key="2">
    <source>
        <dbReference type="Proteomes" id="UP001434883"/>
    </source>
</evidence>
<protein>
    <submittedName>
        <fullName evidence="1">Uncharacterized protein</fullName>
    </submittedName>
</protein>
<reference evidence="1 2" key="1">
    <citation type="submission" date="2021-06" db="EMBL/GenBank/DDBJ databases">
        <authorList>
            <person name="Palmer J.M."/>
        </authorList>
    </citation>
    <scope>NUCLEOTIDE SEQUENCE [LARGE SCALE GENOMIC DNA]</scope>
    <source>
        <strain evidence="1 2">XC_2019</strain>
        <tissue evidence="1">Muscle</tissue>
    </source>
</reference>
<gene>
    <name evidence="1" type="ORF">XENOCAPTIV_025244</name>
</gene>
<sequence length="158" mass="17578">MHMTCPAQCQLRLPSNSERQGEDLDALYSMLCSSSHSDGESLAHLLADDFLTVFRALPVVSRQRSSQPQQIPAKTTAHAAEDTQQIALHLISPLYIPYLLHHHGGANGKRAAANVRTQTQQTLSKSCSDNMILLLFLAFSRFYPIYHLLPLHTDEAIN</sequence>
<name>A0ABV0RDG8_9TELE</name>
<dbReference type="Proteomes" id="UP001434883">
    <property type="component" value="Unassembled WGS sequence"/>
</dbReference>
<dbReference type="EMBL" id="JAHRIN010042615">
    <property type="protein sequence ID" value="MEQ2206190.1"/>
    <property type="molecule type" value="Genomic_DNA"/>
</dbReference>
<organism evidence="1 2">
    <name type="scientific">Xenoophorus captivus</name>
    <dbReference type="NCBI Taxonomy" id="1517983"/>
    <lineage>
        <taxon>Eukaryota</taxon>
        <taxon>Metazoa</taxon>
        <taxon>Chordata</taxon>
        <taxon>Craniata</taxon>
        <taxon>Vertebrata</taxon>
        <taxon>Euteleostomi</taxon>
        <taxon>Actinopterygii</taxon>
        <taxon>Neopterygii</taxon>
        <taxon>Teleostei</taxon>
        <taxon>Neoteleostei</taxon>
        <taxon>Acanthomorphata</taxon>
        <taxon>Ovalentaria</taxon>
        <taxon>Atherinomorphae</taxon>
        <taxon>Cyprinodontiformes</taxon>
        <taxon>Goodeidae</taxon>
        <taxon>Xenoophorus</taxon>
    </lineage>
</organism>
<evidence type="ECO:0000313" key="1">
    <source>
        <dbReference type="EMBL" id="MEQ2206190.1"/>
    </source>
</evidence>
<proteinExistence type="predicted"/>
<keyword evidence="2" id="KW-1185">Reference proteome</keyword>